<dbReference type="GO" id="GO:0005737">
    <property type="term" value="C:cytoplasm"/>
    <property type="evidence" value="ECO:0007669"/>
    <property type="project" value="TreeGrafter"/>
</dbReference>
<evidence type="ECO:0008006" key="6">
    <source>
        <dbReference type="Google" id="ProtNLM"/>
    </source>
</evidence>
<reference evidence="4 5" key="1">
    <citation type="journal article" date="2012" name="Eukaryot. Cell">
        <title>Draft genome sequence of CBS 2479, the standard type strain of Trichosporon asahii.</title>
        <authorList>
            <person name="Yang R.Y."/>
            <person name="Li H.T."/>
            <person name="Zhu H."/>
            <person name="Zhou G.P."/>
            <person name="Wang M."/>
            <person name="Wang L."/>
        </authorList>
    </citation>
    <scope>NUCLEOTIDE SEQUENCE [LARGE SCALE GENOMIC DNA]</scope>
    <source>
        <strain evidence="5">ATCC 90039 / CBS 2479 / JCM 2466 / KCTC 7840 / NCYC 2677 / UAMH 7654</strain>
    </source>
</reference>
<dbReference type="AlphaFoldDB" id="J4U8E6"/>
<proteinExistence type="inferred from homology"/>
<dbReference type="PANTHER" id="PTHR12674:SF2">
    <property type="entry name" value="PREFOLDIN SUBUNIT 5"/>
    <property type="match status" value="1"/>
</dbReference>
<dbReference type="Pfam" id="PF02996">
    <property type="entry name" value="Prefoldin"/>
    <property type="match status" value="1"/>
</dbReference>
<comment type="similarity">
    <text evidence="1">Belongs to the prefoldin subunit alpha family.</text>
</comment>
<dbReference type="GO" id="GO:0051082">
    <property type="term" value="F:unfolded protein binding"/>
    <property type="evidence" value="ECO:0007669"/>
    <property type="project" value="InterPro"/>
</dbReference>
<sequence length="291" mass="31569">MLEQLLGVVELRGYLIGGGRVPHVILDTAPRSITTAGSWLETGGSTTFDIDNHHGGAAGATHGPRPGTAAAGQEAARRGGYGSRMKSRRAICVLPASSVEARARLLAMWPAWPAWRWDSPQHSLESLESLAAEINLTPDLSLLAPTIKLTVQELDHLTNSFGQLKQAQGKFRSCVNDIDALTPDTLDREVLVPLTSSLYVPGKLGDTSHLIVDVGTGYYVKKVIAPYLLNPANTQSRPEAAKHYTGKAEFVGKNLETLQKTIERKQDNLQSVIQVLQMKLQQAQQPQQPAK</sequence>
<dbReference type="GeneID" id="25988227"/>
<keyword evidence="2" id="KW-0175">Coiled coil</keyword>
<dbReference type="GO" id="GO:1990115">
    <property type="term" value="P:RNA polymerase III assembly"/>
    <property type="evidence" value="ECO:0007669"/>
    <property type="project" value="TreeGrafter"/>
</dbReference>
<feature type="coiled-coil region" evidence="2">
    <location>
        <begin position="248"/>
        <end position="275"/>
    </location>
</feature>
<dbReference type="EMBL" id="ALBS01000280">
    <property type="protein sequence ID" value="EJT46750.1"/>
    <property type="molecule type" value="Genomic_DNA"/>
</dbReference>
<feature type="region of interest" description="Disordered" evidence="3">
    <location>
        <begin position="50"/>
        <end position="82"/>
    </location>
</feature>
<dbReference type="NCBIfam" id="TIGR00293">
    <property type="entry name" value="prefoldin subunit alpha"/>
    <property type="match status" value="1"/>
</dbReference>
<dbReference type="GO" id="GO:0006457">
    <property type="term" value="P:protein folding"/>
    <property type="evidence" value="ECO:0007669"/>
    <property type="project" value="InterPro"/>
</dbReference>
<gene>
    <name evidence="4" type="ORF">A1Q1_04715</name>
</gene>
<dbReference type="CDD" id="cd23157">
    <property type="entry name" value="Prefoldin_5"/>
    <property type="match status" value="1"/>
</dbReference>
<accession>J4U8E6</accession>
<evidence type="ECO:0000256" key="3">
    <source>
        <dbReference type="SAM" id="MobiDB-lite"/>
    </source>
</evidence>
<dbReference type="InterPro" id="IPR004127">
    <property type="entry name" value="Prefoldin_subunit_alpha"/>
</dbReference>
<dbReference type="KEGG" id="tasa:A1Q1_04715"/>
<feature type="compositionally biased region" description="Low complexity" evidence="3">
    <location>
        <begin position="59"/>
        <end position="74"/>
    </location>
</feature>
<dbReference type="SUPFAM" id="SSF46579">
    <property type="entry name" value="Prefoldin"/>
    <property type="match status" value="1"/>
</dbReference>
<dbReference type="VEuPathDB" id="FungiDB:A1Q1_04715"/>
<dbReference type="HOGENOM" id="CLU_957092_0_0_1"/>
<dbReference type="RefSeq" id="XP_014178428.1">
    <property type="nucleotide sequence ID" value="XM_014322953.1"/>
</dbReference>
<evidence type="ECO:0000313" key="5">
    <source>
        <dbReference type="Proteomes" id="UP000002748"/>
    </source>
</evidence>
<dbReference type="OrthoDB" id="10267474at2759"/>
<name>J4U8E6_TRIAS</name>
<evidence type="ECO:0000256" key="2">
    <source>
        <dbReference type="SAM" id="Coils"/>
    </source>
</evidence>
<evidence type="ECO:0000256" key="1">
    <source>
        <dbReference type="ARBA" id="ARBA00010048"/>
    </source>
</evidence>
<organism evidence="4 5">
    <name type="scientific">Trichosporon asahii var. asahii (strain ATCC 90039 / CBS 2479 / JCM 2466 / KCTC 7840 / NBRC 103889/ NCYC 2677 / UAMH 7654)</name>
    <name type="common">Yeast</name>
    <dbReference type="NCBI Taxonomy" id="1186058"/>
    <lineage>
        <taxon>Eukaryota</taxon>
        <taxon>Fungi</taxon>
        <taxon>Dikarya</taxon>
        <taxon>Basidiomycota</taxon>
        <taxon>Agaricomycotina</taxon>
        <taxon>Tremellomycetes</taxon>
        <taxon>Trichosporonales</taxon>
        <taxon>Trichosporonaceae</taxon>
        <taxon>Trichosporon</taxon>
    </lineage>
</organism>
<dbReference type="InterPro" id="IPR011599">
    <property type="entry name" value="PFD_alpha_archaea"/>
</dbReference>
<dbReference type="GO" id="GO:1990114">
    <property type="term" value="P:RNA polymerase II core complex assembly"/>
    <property type="evidence" value="ECO:0007669"/>
    <property type="project" value="TreeGrafter"/>
</dbReference>
<dbReference type="Gene3D" id="1.10.287.370">
    <property type="match status" value="1"/>
</dbReference>
<dbReference type="Proteomes" id="UP000002748">
    <property type="component" value="Unassembled WGS sequence"/>
</dbReference>
<comment type="caution">
    <text evidence="4">The sequence shown here is derived from an EMBL/GenBank/DDBJ whole genome shotgun (WGS) entry which is preliminary data.</text>
</comment>
<dbReference type="GO" id="GO:1990113">
    <property type="term" value="P:RNA polymerase I assembly"/>
    <property type="evidence" value="ECO:0007669"/>
    <property type="project" value="TreeGrafter"/>
</dbReference>
<dbReference type="GO" id="GO:0016272">
    <property type="term" value="C:prefoldin complex"/>
    <property type="evidence" value="ECO:0007669"/>
    <property type="project" value="InterPro"/>
</dbReference>
<protein>
    <recommendedName>
        <fullName evidence="6">Prefoldin subunit 5</fullName>
    </recommendedName>
</protein>
<evidence type="ECO:0000313" key="4">
    <source>
        <dbReference type="EMBL" id="EJT46750.1"/>
    </source>
</evidence>
<dbReference type="PANTHER" id="PTHR12674">
    <property type="entry name" value="PREFOLDIN SUBUNIT 5"/>
    <property type="match status" value="1"/>
</dbReference>
<dbReference type="InterPro" id="IPR009053">
    <property type="entry name" value="Prefoldin"/>
</dbReference>